<dbReference type="PANTHER" id="PTHR30606:SF9">
    <property type="entry name" value="LIPID A BIOSYNTHESIS LAUROYLTRANSFERASE"/>
    <property type="match status" value="1"/>
</dbReference>
<evidence type="ECO:0000256" key="3">
    <source>
        <dbReference type="ARBA" id="ARBA00022519"/>
    </source>
</evidence>
<evidence type="ECO:0000256" key="6">
    <source>
        <dbReference type="ARBA" id="ARBA00023315"/>
    </source>
</evidence>
<keyword evidence="3" id="KW-0997">Cell inner membrane</keyword>
<keyword evidence="5" id="KW-0472">Membrane</keyword>
<protein>
    <submittedName>
        <fullName evidence="8">Lipid A biosynthesis acyltransferase</fullName>
    </submittedName>
</protein>
<dbReference type="CDD" id="cd07984">
    <property type="entry name" value="LPLAT_LABLAT-like"/>
    <property type="match status" value="1"/>
</dbReference>
<evidence type="ECO:0000256" key="4">
    <source>
        <dbReference type="ARBA" id="ARBA00022679"/>
    </source>
</evidence>
<dbReference type="RefSeq" id="WP_077244131.1">
    <property type="nucleotide sequence ID" value="NZ_MUZR01000018.1"/>
</dbReference>
<evidence type="ECO:0000313" key="9">
    <source>
        <dbReference type="Proteomes" id="UP000189177"/>
    </source>
</evidence>
<keyword evidence="2" id="KW-1003">Cell membrane</keyword>
<dbReference type="STRING" id="252474.B1A74_06480"/>
<dbReference type="GO" id="GO:0016746">
    <property type="term" value="F:acyltransferase activity"/>
    <property type="evidence" value="ECO:0007669"/>
    <property type="project" value="UniProtKB-KW"/>
</dbReference>
<dbReference type="GO" id="GO:0005886">
    <property type="term" value="C:plasma membrane"/>
    <property type="evidence" value="ECO:0007669"/>
    <property type="project" value="UniProtKB-SubCell"/>
</dbReference>
<feature type="compositionally biased region" description="Basic residues" evidence="7">
    <location>
        <begin position="320"/>
        <end position="333"/>
    </location>
</feature>
<dbReference type="AlphaFoldDB" id="A0A1V2ZYX6"/>
<dbReference type="GO" id="GO:0009247">
    <property type="term" value="P:glycolipid biosynthetic process"/>
    <property type="evidence" value="ECO:0007669"/>
    <property type="project" value="UniProtKB-ARBA"/>
</dbReference>
<dbReference type="InterPro" id="IPR004960">
    <property type="entry name" value="LipA_acyltrans"/>
</dbReference>
<dbReference type="PANTHER" id="PTHR30606">
    <property type="entry name" value="LIPID A BIOSYNTHESIS LAUROYL ACYLTRANSFERASE"/>
    <property type="match status" value="1"/>
</dbReference>
<evidence type="ECO:0000256" key="5">
    <source>
        <dbReference type="ARBA" id="ARBA00023136"/>
    </source>
</evidence>
<evidence type="ECO:0000256" key="7">
    <source>
        <dbReference type="SAM" id="MobiDB-lite"/>
    </source>
</evidence>
<sequence length="343" mass="39352">MTSQRREQAWHPANWGQALATALLWLLARLPWRWAIRLGTGLGHLLYYLARDRRYVVRRNLELCFPDLDPDERERWVRANFGYTGRGVAEVALGWFGGPAVDRVPCRFHGMEHLEAAHEAGDPVILLSGHFSCIEMAGRLFGAQVPMAAIYKPMDKKPVLERALRYGRERKLERVISKDDIRGILRKLKKGGTIWYAGDQNMRRTEQVFAPFFGMQASTTTGLSRLAHMGRARVLPMFYYVNDAGDGYEFVVGPPLEDYPGEDRARDAARMNAVLEDAVRHAPQQYFWAHRRFKTQPEDAPDPYPGLRTKHIGRMPWQNNKKKKALKKKRKKAAREQGPDDAS</sequence>
<gene>
    <name evidence="8" type="ORF">B1A74_06480</name>
</gene>
<comment type="caution">
    <text evidence="8">The sequence shown here is derived from an EMBL/GenBank/DDBJ whole genome shotgun (WGS) entry which is preliminary data.</text>
</comment>
<keyword evidence="6 8" id="KW-0012">Acyltransferase</keyword>
<feature type="region of interest" description="Disordered" evidence="7">
    <location>
        <begin position="297"/>
        <end position="343"/>
    </location>
</feature>
<dbReference type="EMBL" id="MUZR01000018">
    <property type="protein sequence ID" value="OOC10279.1"/>
    <property type="molecule type" value="Genomic_DNA"/>
</dbReference>
<proteinExistence type="predicted"/>
<dbReference type="PIRSF" id="PIRSF026649">
    <property type="entry name" value="MsbB"/>
    <property type="match status" value="1"/>
</dbReference>
<name>A0A1V2ZYX6_9GAMM</name>
<organism evidence="8 9">
    <name type="scientific">Thioalkalivibrio halophilus</name>
    <dbReference type="NCBI Taxonomy" id="252474"/>
    <lineage>
        <taxon>Bacteria</taxon>
        <taxon>Pseudomonadati</taxon>
        <taxon>Pseudomonadota</taxon>
        <taxon>Gammaproteobacteria</taxon>
        <taxon>Chromatiales</taxon>
        <taxon>Ectothiorhodospiraceae</taxon>
        <taxon>Thioalkalivibrio</taxon>
    </lineage>
</organism>
<feature type="compositionally biased region" description="Basic and acidic residues" evidence="7">
    <location>
        <begin position="334"/>
        <end position="343"/>
    </location>
</feature>
<accession>A0A1V2ZYX6</accession>
<reference evidence="8 9" key="1">
    <citation type="submission" date="2017-02" db="EMBL/GenBank/DDBJ databases">
        <title>Genomic diversity within the haloalkaliphilic genus Thioalkalivibrio.</title>
        <authorList>
            <person name="Ahn A.-C."/>
            <person name="Meier-Kolthoff J."/>
            <person name="Overmars L."/>
            <person name="Richter M."/>
            <person name="Woyke T."/>
            <person name="Sorokin D.Y."/>
            <person name="Muyzer G."/>
        </authorList>
    </citation>
    <scope>NUCLEOTIDE SEQUENCE [LARGE SCALE GENOMIC DNA]</scope>
    <source>
        <strain evidence="8 9">HL17</strain>
    </source>
</reference>
<evidence type="ECO:0000256" key="2">
    <source>
        <dbReference type="ARBA" id="ARBA00022475"/>
    </source>
</evidence>
<evidence type="ECO:0000313" key="8">
    <source>
        <dbReference type="EMBL" id="OOC10279.1"/>
    </source>
</evidence>
<dbReference type="OrthoDB" id="9803456at2"/>
<evidence type="ECO:0000256" key="1">
    <source>
        <dbReference type="ARBA" id="ARBA00004533"/>
    </source>
</evidence>
<dbReference type="Proteomes" id="UP000189177">
    <property type="component" value="Unassembled WGS sequence"/>
</dbReference>
<dbReference type="Pfam" id="PF03279">
    <property type="entry name" value="Lip_A_acyltrans"/>
    <property type="match status" value="1"/>
</dbReference>
<keyword evidence="9" id="KW-1185">Reference proteome</keyword>
<keyword evidence="4 8" id="KW-0808">Transferase</keyword>
<comment type="subcellular location">
    <subcellularLocation>
        <location evidence="1">Cell inner membrane</location>
    </subcellularLocation>
</comment>